<feature type="region of interest" description="Disordered" evidence="6">
    <location>
        <begin position="475"/>
        <end position="762"/>
    </location>
</feature>
<gene>
    <name evidence="9" type="primary">LOC103511368</name>
</gene>
<feature type="compositionally biased region" description="Polar residues" evidence="6">
    <location>
        <begin position="692"/>
        <end position="702"/>
    </location>
</feature>
<feature type="region of interest" description="Disordered" evidence="6">
    <location>
        <begin position="165"/>
        <end position="306"/>
    </location>
</feature>
<feature type="compositionally biased region" description="Polar residues" evidence="6">
    <location>
        <begin position="615"/>
        <end position="625"/>
    </location>
</feature>
<name>A0A1S3D4M2_DIACI</name>
<feature type="domain" description="Transcriptional repressor p66 coiled-coil MBD2-interaction" evidence="7">
    <location>
        <begin position="126"/>
        <end position="167"/>
    </location>
</feature>
<comment type="subcellular location">
    <subcellularLocation>
        <location evidence="1">Nucleus</location>
    </subcellularLocation>
</comment>
<evidence type="ECO:0000313" key="8">
    <source>
        <dbReference type="Proteomes" id="UP000079169"/>
    </source>
</evidence>
<accession>A0A1S3D4M2</accession>
<sequence>MDEDMGVMDLSAPVRRTDSPNYFHEIPLTLLGSYRPSSTPTPTSHGNNFLPAGNSRRNLRRAEPRNFNPNNPDQVMSSDEETSTPPTQRTNGYENGINGGRGGESDSDEDMEMPELPPIKELSPAELKDRERLVRILRDELRNEEMTLVLLKKLRQSQQMKENIAVAPPTGNAQVTGSALTKAPVTPTVNPGGVNPIQQPPQRSSSVHNNNNSGATSNNVKNNISSNLPANLHRGQISSGRNNSSGLHIPTPLGLTVTATNGRGVPSGMQHPNSNHRNNINSSNRNNHHSTDRNSSHGNYVDNRGTKDSLHISVTNQANSGQQMTKERIRMDDGQTPAQRQAAAKLALRKQLEKTLLQIPPPKPPPPEMHFIPNPSNTEFIYLLGLEHIVDYITKDNKTPPPPPEPFRCSQCDTSFTPVWKWEKSPGKGESSSREPKVICESCVTTNVKKALKAEHTNRLKTAFVKALQQEQEIEQRLAQASPSPVIEPPPPASTPKPKRSNPTPPTPQPVPTPPRERSERERDRDSHREVTAHREQRESQHRESSGNYRDSHRAELSYRDIIHTHRDTSHRDNHRDTSSHRDREPHVSHRESSHRESGPSHRDTASLREAMSSHRGNPSPSHRGNPSFRIPEEVTAHREQRESQHRESSGNYRDSHRAELSYRDIIHTHRDTSHRDNHRDTSSHRDREPHQISSGRNNSSGLHIPTPLGLTVTATNGRGVPSGMQHPNSNHRNNINSSNRNNHHSTDRNSSHGNYVDNRGTKDSLHISVTNQANSGQQMTKVMD</sequence>
<dbReference type="STRING" id="121845.A0A1S3D4M2"/>
<evidence type="ECO:0000256" key="3">
    <source>
        <dbReference type="ARBA" id="ARBA00023054"/>
    </source>
</evidence>
<feature type="compositionally biased region" description="Polar residues" evidence="6">
    <location>
        <begin position="196"/>
        <end position="208"/>
    </location>
</feature>
<dbReference type="Gene3D" id="6.10.250.1650">
    <property type="match status" value="1"/>
</dbReference>
<dbReference type="GeneID" id="103511368"/>
<dbReference type="KEGG" id="dci:103511368"/>
<keyword evidence="2" id="KW-0805">Transcription regulation</keyword>
<evidence type="ECO:0000256" key="5">
    <source>
        <dbReference type="ARBA" id="ARBA00023242"/>
    </source>
</evidence>
<dbReference type="GO" id="GO:0016581">
    <property type="term" value="C:NuRD complex"/>
    <property type="evidence" value="ECO:0007669"/>
    <property type="project" value="TreeGrafter"/>
</dbReference>
<evidence type="ECO:0000256" key="2">
    <source>
        <dbReference type="ARBA" id="ARBA00023015"/>
    </source>
</evidence>
<keyword evidence="3" id="KW-0175">Coiled coil</keyword>
<dbReference type="CTD" id="39212"/>
<dbReference type="PANTHER" id="PTHR13455">
    <property type="entry name" value="TRANSCRIPTIONAL REPRESSOR P66-RELATED"/>
    <property type="match status" value="1"/>
</dbReference>
<feature type="compositionally biased region" description="Low complexity" evidence="6">
    <location>
        <begin position="209"/>
        <end position="223"/>
    </location>
</feature>
<evidence type="ECO:0000313" key="9">
    <source>
        <dbReference type="RefSeq" id="XP_008474311.1"/>
    </source>
</evidence>
<dbReference type="Pfam" id="PF16563">
    <property type="entry name" value="P66_CC"/>
    <property type="match status" value="1"/>
</dbReference>
<dbReference type="AlphaFoldDB" id="A0A1S3D4M2"/>
<organism evidence="8 9">
    <name type="scientific">Diaphorina citri</name>
    <name type="common">Asian citrus psyllid</name>
    <dbReference type="NCBI Taxonomy" id="121845"/>
    <lineage>
        <taxon>Eukaryota</taxon>
        <taxon>Metazoa</taxon>
        <taxon>Ecdysozoa</taxon>
        <taxon>Arthropoda</taxon>
        <taxon>Hexapoda</taxon>
        <taxon>Insecta</taxon>
        <taxon>Pterygota</taxon>
        <taxon>Neoptera</taxon>
        <taxon>Paraneoptera</taxon>
        <taxon>Hemiptera</taxon>
        <taxon>Sternorrhyncha</taxon>
        <taxon>Psylloidea</taxon>
        <taxon>Psyllidae</taxon>
        <taxon>Diaphorininae</taxon>
        <taxon>Diaphorina</taxon>
    </lineage>
</organism>
<feature type="compositionally biased region" description="Polar residues" evidence="6">
    <location>
        <begin position="67"/>
        <end position="90"/>
    </location>
</feature>
<evidence type="ECO:0000259" key="7">
    <source>
        <dbReference type="Pfam" id="PF16563"/>
    </source>
</evidence>
<dbReference type="Proteomes" id="UP000079169">
    <property type="component" value="Unplaced"/>
</dbReference>
<keyword evidence="5" id="KW-0539">Nucleus</keyword>
<dbReference type="PANTHER" id="PTHR13455:SF7">
    <property type="entry name" value="SIMJANG, ISOFORM E"/>
    <property type="match status" value="1"/>
</dbReference>
<feature type="region of interest" description="Disordered" evidence="6">
    <location>
        <begin position="32"/>
        <end position="124"/>
    </location>
</feature>
<dbReference type="GO" id="GO:0000122">
    <property type="term" value="P:negative regulation of transcription by RNA polymerase II"/>
    <property type="evidence" value="ECO:0007669"/>
    <property type="project" value="InterPro"/>
</dbReference>
<protein>
    <submittedName>
        <fullName evidence="9">Transcriptional repressor p66-beta</fullName>
    </submittedName>
</protein>
<keyword evidence="4" id="KW-0804">Transcription</keyword>
<proteinExistence type="predicted"/>
<feature type="compositionally biased region" description="Basic and acidic residues" evidence="6">
    <location>
        <begin position="515"/>
        <end position="607"/>
    </location>
</feature>
<feature type="compositionally biased region" description="Low complexity" evidence="6">
    <location>
        <begin position="729"/>
        <end position="741"/>
    </location>
</feature>
<feature type="region of interest" description="Disordered" evidence="6">
    <location>
        <begin position="1"/>
        <end position="20"/>
    </location>
</feature>
<feature type="compositionally biased region" description="Low complexity" evidence="6">
    <location>
        <begin position="273"/>
        <end position="285"/>
    </location>
</feature>
<feature type="compositionally biased region" description="Pro residues" evidence="6">
    <location>
        <begin position="486"/>
        <end position="495"/>
    </location>
</feature>
<feature type="compositionally biased region" description="Basic and acidic residues" evidence="6">
    <location>
        <begin position="631"/>
        <end position="691"/>
    </location>
</feature>
<evidence type="ECO:0000256" key="6">
    <source>
        <dbReference type="SAM" id="MobiDB-lite"/>
    </source>
</evidence>
<dbReference type="InterPro" id="IPR040386">
    <property type="entry name" value="P66"/>
</dbReference>
<reference evidence="9" key="1">
    <citation type="submission" date="2025-08" db="UniProtKB">
        <authorList>
            <consortium name="RefSeq"/>
        </authorList>
    </citation>
    <scope>IDENTIFICATION</scope>
</reference>
<keyword evidence="8" id="KW-1185">Reference proteome</keyword>
<feature type="compositionally biased region" description="Polar residues" evidence="6">
    <location>
        <begin position="236"/>
        <end position="246"/>
    </location>
</feature>
<evidence type="ECO:0000256" key="4">
    <source>
        <dbReference type="ARBA" id="ARBA00023163"/>
    </source>
</evidence>
<dbReference type="RefSeq" id="XP_008474311.1">
    <property type="nucleotide sequence ID" value="XM_008476089.1"/>
</dbReference>
<dbReference type="PaxDb" id="121845-A0A1S3D4M2"/>
<feature type="compositionally biased region" description="Pro residues" evidence="6">
    <location>
        <begin position="503"/>
        <end position="514"/>
    </location>
</feature>
<evidence type="ECO:0000256" key="1">
    <source>
        <dbReference type="ARBA" id="ARBA00004123"/>
    </source>
</evidence>
<dbReference type="InterPro" id="IPR032346">
    <property type="entry name" value="P66_CC"/>
</dbReference>